<feature type="transmembrane region" description="Helical" evidence="10">
    <location>
        <begin position="191"/>
        <end position="211"/>
    </location>
</feature>
<evidence type="ECO:0000256" key="4">
    <source>
        <dbReference type="ARBA" id="ARBA00022692"/>
    </source>
</evidence>
<dbReference type="InterPro" id="IPR004648">
    <property type="entry name" value="Oligpept_transpt"/>
</dbReference>
<evidence type="ECO:0000256" key="7">
    <source>
        <dbReference type="ARBA" id="ARBA00022989"/>
    </source>
</evidence>
<name>A0ABR0SEC6_9HYPO</name>
<keyword evidence="6" id="KW-0653">Protein transport</keyword>
<evidence type="ECO:0000256" key="8">
    <source>
        <dbReference type="ARBA" id="ARBA00023136"/>
    </source>
</evidence>
<feature type="transmembrane region" description="Helical" evidence="10">
    <location>
        <begin position="114"/>
        <end position="135"/>
    </location>
</feature>
<comment type="caution">
    <text evidence="11">The sequence shown here is derived from an EMBL/GenBank/DDBJ whole genome shotgun (WGS) entry which is preliminary data.</text>
</comment>
<feature type="transmembrane region" description="Helical" evidence="10">
    <location>
        <begin position="571"/>
        <end position="590"/>
    </location>
</feature>
<dbReference type="NCBIfam" id="TIGR00728">
    <property type="entry name" value="OPT_sfam"/>
    <property type="match status" value="1"/>
</dbReference>
<keyword evidence="4 10" id="KW-0812">Transmembrane</keyword>
<dbReference type="NCBIfam" id="TIGR00727">
    <property type="entry name" value="ISP4_OPT"/>
    <property type="match status" value="1"/>
</dbReference>
<dbReference type="InterPro" id="IPR004813">
    <property type="entry name" value="OPT"/>
</dbReference>
<protein>
    <submittedName>
        <fullName evidence="11">Sexual differentiation process protein isp4</fullName>
    </submittedName>
</protein>
<dbReference type="PANTHER" id="PTHR22601">
    <property type="entry name" value="ISP4 LIKE PROTEIN"/>
    <property type="match status" value="1"/>
</dbReference>
<feature type="transmembrane region" description="Helical" evidence="10">
    <location>
        <begin position="403"/>
        <end position="429"/>
    </location>
</feature>
<feature type="transmembrane region" description="Helical" evidence="10">
    <location>
        <begin position="462"/>
        <end position="483"/>
    </location>
</feature>
<keyword evidence="12" id="KW-1185">Reference proteome</keyword>
<feature type="transmembrane region" description="Helical" evidence="10">
    <location>
        <begin position="87"/>
        <end position="107"/>
    </location>
</feature>
<feature type="transmembrane region" description="Helical" evidence="10">
    <location>
        <begin position="660"/>
        <end position="681"/>
    </location>
</feature>
<keyword evidence="7 10" id="KW-1133">Transmembrane helix</keyword>
<feature type="region of interest" description="Disordered" evidence="9">
    <location>
        <begin position="1"/>
        <end position="68"/>
    </location>
</feature>
<accession>A0ABR0SEC6</accession>
<dbReference type="EMBL" id="JAVFKD010000014">
    <property type="protein sequence ID" value="KAK5990036.1"/>
    <property type="molecule type" value="Genomic_DNA"/>
</dbReference>
<keyword evidence="5" id="KW-0571">Peptide transport</keyword>
<comment type="subcellular location">
    <subcellularLocation>
        <location evidence="1">Membrane</location>
        <topology evidence="1">Multi-pass membrane protein</topology>
    </subcellularLocation>
</comment>
<feature type="transmembrane region" description="Helical" evidence="10">
    <location>
        <begin position="748"/>
        <end position="766"/>
    </location>
</feature>
<evidence type="ECO:0000256" key="2">
    <source>
        <dbReference type="ARBA" id="ARBA00008807"/>
    </source>
</evidence>
<evidence type="ECO:0000256" key="6">
    <source>
        <dbReference type="ARBA" id="ARBA00022927"/>
    </source>
</evidence>
<evidence type="ECO:0000313" key="11">
    <source>
        <dbReference type="EMBL" id="KAK5990036.1"/>
    </source>
</evidence>
<reference evidence="11 12" key="1">
    <citation type="submission" date="2024-01" db="EMBL/GenBank/DDBJ databases">
        <title>Complete genome of Cladobotryum mycophilum ATHUM6906.</title>
        <authorList>
            <person name="Christinaki A.C."/>
            <person name="Myridakis A.I."/>
            <person name="Kouvelis V.N."/>
        </authorList>
    </citation>
    <scope>NUCLEOTIDE SEQUENCE [LARGE SCALE GENOMIC DNA]</scope>
    <source>
        <strain evidence="11 12">ATHUM6906</strain>
    </source>
</reference>
<feature type="transmembrane region" description="Helical" evidence="10">
    <location>
        <begin position="261"/>
        <end position="292"/>
    </location>
</feature>
<feature type="transmembrane region" description="Helical" evidence="10">
    <location>
        <begin position="489"/>
        <end position="509"/>
    </location>
</feature>
<evidence type="ECO:0000256" key="9">
    <source>
        <dbReference type="SAM" id="MobiDB-lite"/>
    </source>
</evidence>
<evidence type="ECO:0000256" key="5">
    <source>
        <dbReference type="ARBA" id="ARBA00022856"/>
    </source>
</evidence>
<evidence type="ECO:0000256" key="3">
    <source>
        <dbReference type="ARBA" id="ARBA00022448"/>
    </source>
</evidence>
<proteinExistence type="inferred from homology"/>
<organism evidence="11 12">
    <name type="scientific">Cladobotryum mycophilum</name>
    <dbReference type="NCBI Taxonomy" id="491253"/>
    <lineage>
        <taxon>Eukaryota</taxon>
        <taxon>Fungi</taxon>
        <taxon>Dikarya</taxon>
        <taxon>Ascomycota</taxon>
        <taxon>Pezizomycotina</taxon>
        <taxon>Sordariomycetes</taxon>
        <taxon>Hypocreomycetidae</taxon>
        <taxon>Hypocreales</taxon>
        <taxon>Hypocreaceae</taxon>
        <taxon>Cladobotryum</taxon>
    </lineage>
</organism>
<gene>
    <name evidence="11" type="ORF">PT974_08299</name>
</gene>
<dbReference type="Pfam" id="PF03169">
    <property type="entry name" value="OPT"/>
    <property type="match status" value="1"/>
</dbReference>
<evidence type="ECO:0000256" key="10">
    <source>
        <dbReference type="SAM" id="Phobius"/>
    </source>
</evidence>
<feature type="transmembrane region" description="Helical" evidence="10">
    <location>
        <begin position="336"/>
        <end position="357"/>
    </location>
</feature>
<feature type="transmembrane region" description="Helical" evidence="10">
    <location>
        <begin position="298"/>
        <end position="316"/>
    </location>
</feature>
<keyword evidence="8 10" id="KW-0472">Membrane</keyword>
<feature type="compositionally biased region" description="Polar residues" evidence="9">
    <location>
        <begin position="1"/>
        <end position="10"/>
    </location>
</feature>
<evidence type="ECO:0000256" key="1">
    <source>
        <dbReference type="ARBA" id="ARBA00004141"/>
    </source>
</evidence>
<dbReference type="Proteomes" id="UP001338125">
    <property type="component" value="Unassembled WGS sequence"/>
</dbReference>
<evidence type="ECO:0000313" key="12">
    <source>
        <dbReference type="Proteomes" id="UP001338125"/>
    </source>
</evidence>
<sequence>MESPKGTETVSAGREGETPTLQTALMDDTRLPDWKSYGGAGNRSQDGDSETGESLLSSSSDDDEDSPYPEVRAAVRNHDQDLPCNTVRVWVIGSLLVILSTLMNTIFSLRQPAIYVGSMVTQIIAYPMGHGWAMVMPRKHFNTFGYRWTLNPGPFNHKEHALITCMASVAVNVSYATDILTALMSFWGQDFGIPFQLLLTLSTQSIGYGLAGVLRKYLVYPASMLWPENLVAVTVMNVMYEKEKKTHDSTSLGGNMSRYKWFTLVMAGSFVYYFIPGFLAQCMSVFAVATWIAPQNPVVNQLFGGVTGLSIIPITFDWTQIAGYIGSPLMPPWEAIANTMLGVGIFYVFLAIIFQYSGAWYGSYLPMSDANVYDNTGKTYNISRVVNPDFTLNETAYKEYSPIFMSTTFAISHGLQFATMAALLVYIYLEYGDSIWKQFKNMQTEKPDIHMKLMRKYPEAPTWWYLSMFAVMMVLGFYTSLAYPTHLTWWAFILAIVIASAFSLSVGIVQAITGNQMNLTVVTEFVYGYLQPGRPLALMLFKSYGQVTIAQTMAFVSALKFGHYLKVPPRMMFICQVVATTIACVIQVIVLNMTISSVPDICTIQQRDRFSCPNGRLIFSSKPYFFKDGFRPTPTNPPSPAASVIWGLIGPSRVFSPGQMYSGLLIFFIVGAITPIIIYYGSKRWPNSPFKWLMAPLIFGGASFIPPATPLNYFAWGIVGFIFQYWIKKRHFKWWTRLNFVTSGGLDLGLALSTLFIFFAFTLPGVEPPNWWGNNVVTTTMDFQGTAIRRHMPDGQIFGPSTW</sequence>
<keyword evidence="3" id="KW-0813">Transport</keyword>
<comment type="similarity">
    <text evidence="2">Belongs to the oligopeptide OPT transporter family.</text>
</comment>